<comment type="similarity">
    <text evidence="2">Belongs to the nucleobase:cation symporter-2 (NCS2) (TC 2.A.40) family.</text>
</comment>
<feature type="transmembrane region" description="Helical" evidence="6">
    <location>
        <begin position="380"/>
        <end position="398"/>
    </location>
</feature>
<protein>
    <recommendedName>
        <fullName evidence="9">Solute carrier family 23 member 3</fullName>
    </recommendedName>
</protein>
<keyword evidence="4 6" id="KW-1133">Transmembrane helix</keyword>
<evidence type="ECO:0000256" key="2">
    <source>
        <dbReference type="ARBA" id="ARBA00008821"/>
    </source>
</evidence>
<dbReference type="EMBL" id="JAROKS010000022">
    <property type="protein sequence ID" value="KAK1789022.1"/>
    <property type="molecule type" value="Genomic_DNA"/>
</dbReference>
<dbReference type="PANTHER" id="PTHR11119">
    <property type="entry name" value="XANTHINE-URACIL / VITAMIN C PERMEASE FAMILY MEMBER"/>
    <property type="match status" value="1"/>
</dbReference>
<comment type="caution">
    <text evidence="7">The sequence shown here is derived from an EMBL/GenBank/DDBJ whole genome shotgun (WGS) entry which is preliminary data.</text>
</comment>
<dbReference type="AlphaFoldDB" id="A0AAD8YXU5"/>
<dbReference type="Pfam" id="PF00860">
    <property type="entry name" value="Xan_ur_permease"/>
    <property type="match status" value="1"/>
</dbReference>
<feature type="transmembrane region" description="Helical" evidence="6">
    <location>
        <begin position="469"/>
        <end position="489"/>
    </location>
</feature>
<feature type="transmembrane region" description="Helical" evidence="6">
    <location>
        <begin position="175"/>
        <end position="195"/>
    </location>
</feature>
<proteinExistence type="inferred from homology"/>
<keyword evidence="3 6" id="KW-0812">Transmembrane</keyword>
<keyword evidence="8" id="KW-1185">Reference proteome</keyword>
<feature type="transmembrane region" description="Helical" evidence="6">
    <location>
        <begin position="215"/>
        <end position="235"/>
    </location>
</feature>
<reference evidence="7" key="1">
    <citation type="submission" date="2023-03" db="EMBL/GenBank/DDBJ databases">
        <title>Electrophorus voltai genome.</title>
        <authorList>
            <person name="Bian C."/>
        </authorList>
    </citation>
    <scope>NUCLEOTIDE SEQUENCE</scope>
    <source>
        <strain evidence="7">CB-2022</strain>
        <tissue evidence="7">Muscle</tissue>
    </source>
</reference>
<name>A0AAD8YXU5_9TELE</name>
<feature type="transmembrane region" description="Helical" evidence="6">
    <location>
        <begin position="404"/>
        <end position="424"/>
    </location>
</feature>
<evidence type="ECO:0000256" key="4">
    <source>
        <dbReference type="ARBA" id="ARBA00022989"/>
    </source>
</evidence>
<sequence length="576" mass="61617">MCAQQDSPDPSQAERLKSLRVDQRPPLLLNLALALQHVLVQASLCALVVAALVHEDERERMAASVFFYSGISTLFQTSFGSCLPLVQAPSLDFLVPALVLFSGQTACRWQCDKSGDFVAPTHPVRELQGMAVVAGLVQLGVGLSGVGGAMQGQCGPLVLTPVLCMLGFSIYREAALLCSGHWGFALLTVVLLAGLSQHLRSWSLPARLRFLHVPTLSTLSVLLSMLLVWAVCAALHHCGHIRIHTVPELLLKRTDFNTTRIRSWAVENSSSLPSPDLTAPWLSLPFPGLGLPLLSGQGIAAGVAAGLSSCVSSSAAYVLSARLLKAPTPPAWACNRGLSVEGLGSVLAGLMGAPAGICSSVANACTLGLSQCGSRGTVQLSGVMLLILGMFLPLTQLLTSIPLAIHGAVLSVTYTVATATGITYLQYTDVDSGRNIFNTGFVVFMSLVLPRWFRMQLGFIHTSVPVLDVFLQSCLMLPMFLVGFLAFLLDHTVSGSLSERGLERDQSTMEIHSLADKQQGSVQSLEAVYQPPEPVRRLLRLPGLWLLPFCACRSPVMEKVVVTSPETFSLMHSDSR</sequence>
<evidence type="ECO:0000256" key="5">
    <source>
        <dbReference type="ARBA" id="ARBA00023136"/>
    </source>
</evidence>
<gene>
    <name evidence="7" type="ORF">P4O66_014975</name>
</gene>
<dbReference type="InterPro" id="IPR006043">
    <property type="entry name" value="NCS2"/>
</dbReference>
<feature type="transmembrane region" description="Helical" evidence="6">
    <location>
        <begin position="149"/>
        <end position="168"/>
    </location>
</feature>
<evidence type="ECO:0000256" key="6">
    <source>
        <dbReference type="SAM" id="Phobius"/>
    </source>
</evidence>
<comment type="subcellular location">
    <subcellularLocation>
        <location evidence="1">Membrane</location>
        <topology evidence="1">Multi-pass membrane protein</topology>
    </subcellularLocation>
</comment>
<evidence type="ECO:0000313" key="7">
    <source>
        <dbReference type="EMBL" id="KAK1789022.1"/>
    </source>
</evidence>
<accession>A0AAD8YXU5</accession>
<dbReference type="GO" id="GO:0016020">
    <property type="term" value="C:membrane"/>
    <property type="evidence" value="ECO:0007669"/>
    <property type="project" value="UniProtKB-SubCell"/>
</dbReference>
<evidence type="ECO:0000313" key="8">
    <source>
        <dbReference type="Proteomes" id="UP001239994"/>
    </source>
</evidence>
<feature type="transmembrane region" description="Helical" evidence="6">
    <location>
        <begin position="27"/>
        <end position="53"/>
    </location>
</feature>
<evidence type="ECO:0000256" key="3">
    <source>
        <dbReference type="ARBA" id="ARBA00022692"/>
    </source>
</evidence>
<dbReference type="Proteomes" id="UP001239994">
    <property type="component" value="Unassembled WGS sequence"/>
</dbReference>
<organism evidence="7 8">
    <name type="scientific">Electrophorus voltai</name>
    <dbReference type="NCBI Taxonomy" id="2609070"/>
    <lineage>
        <taxon>Eukaryota</taxon>
        <taxon>Metazoa</taxon>
        <taxon>Chordata</taxon>
        <taxon>Craniata</taxon>
        <taxon>Vertebrata</taxon>
        <taxon>Euteleostomi</taxon>
        <taxon>Actinopterygii</taxon>
        <taxon>Neopterygii</taxon>
        <taxon>Teleostei</taxon>
        <taxon>Ostariophysi</taxon>
        <taxon>Gymnotiformes</taxon>
        <taxon>Gymnotoidei</taxon>
        <taxon>Gymnotidae</taxon>
        <taxon>Electrophorus</taxon>
    </lineage>
</organism>
<evidence type="ECO:0000256" key="1">
    <source>
        <dbReference type="ARBA" id="ARBA00004141"/>
    </source>
</evidence>
<feature type="transmembrane region" description="Helical" evidence="6">
    <location>
        <begin position="436"/>
        <end position="453"/>
    </location>
</feature>
<dbReference type="GO" id="GO:0022857">
    <property type="term" value="F:transmembrane transporter activity"/>
    <property type="evidence" value="ECO:0007669"/>
    <property type="project" value="InterPro"/>
</dbReference>
<feature type="transmembrane region" description="Helical" evidence="6">
    <location>
        <begin position="65"/>
        <end position="86"/>
    </location>
</feature>
<evidence type="ECO:0008006" key="9">
    <source>
        <dbReference type="Google" id="ProtNLM"/>
    </source>
</evidence>
<keyword evidence="5 6" id="KW-0472">Membrane</keyword>